<dbReference type="AlphaFoldDB" id="A0A3S5ITH1"/>
<dbReference type="Proteomes" id="UP000284403">
    <property type="component" value="Unassembled WGS sequence"/>
</dbReference>
<proteinExistence type="predicted"/>
<keyword evidence="2" id="KW-1185">Reference proteome</keyword>
<gene>
    <name evidence="1" type="ORF">Tco025E_04684</name>
</gene>
<dbReference type="RefSeq" id="XP_029228283.1">
    <property type="nucleotide sequence ID" value="XM_029371593.1"/>
</dbReference>
<comment type="caution">
    <text evidence="1">The sequence shown here is derived from an EMBL/GenBank/DDBJ whole genome shotgun (WGS) entry which is preliminary data.</text>
</comment>
<protein>
    <submittedName>
        <fullName evidence="1">Phospholipid-transporting ATPase-like protein</fullName>
    </submittedName>
</protein>
<name>A0A3S5ITH1_9TRYP</name>
<evidence type="ECO:0000313" key="1">
    <source>
        <dbReference type="EMBL" id="RNF17848.1"/>
    </source>
</evidence>
<accession>A0A3S5ITH1</accession>
<dbReference type="EMBL" id="MKKU01000250">
    <property type="protein sequence ID" value="RNF17848.1"/>
    <property type="molecule type" value="Genomic_DNA"/>
</dbReference>
<dbReference type="GeneID" id="40318295"/>
<organism evidence="1 2">
    <name type="scientific">Trypanosoma conorhini</name>
    <dbReference type="NCBI Taxonomy" id="83891"/>
    <lineage>
        <taxon>Eukaryota</taxon>
        <taxon>Discoba</taxon>
        <taxon>Euglenozoa</taxon>
        <taxon>Kinetoplastea</taxon>
        <taxon>Metakinetoplastina</taxon>
        <taxon>Trypanosomatida</taxon>
        <taxon>Trypanosomatidae</taxon>
        <taxon>Trypanosoma</taxon>
    </lineage>
</organism>
<reference evidence="1 2" key="1">
    <citation type="journal article" date="2018" name="BMC Genomics">
        <title>Genomic comparison of Trypanosoma conorhini and Trypanosoma rangeli to Trypanosoma cruzi strains of high and low virulence.</title>
        <authorList>
            <person name="Bradwell K.R."/>
            <person name="Koparde V.N."/>
            <person name="Matveyev A.V."/>
            <person name="Serrano M.G."/>
            <person name="Alves J.M."/>
            <person name="Parikh H."/>
            <person name="Huang B."/>
            <person name="Lee V."/>
            <person name="Espinosa-Alvarez O."/>
            <person name="Ortiz P.A."/>
            <person name="Costa-Martins A.G."/>
            <person name="Teixeira M.M."/>
            <person name="Buck G.A."/>
        </authorList>
    </citation>
    <scope>NUCLEOTIDE SEQUENCE [LARGE SCALE GENOMIC DNA]</scope>
    <source>
        <strain evidence="1 2">025E</strain>
    </source>
</reference>
<sequence>MTLSVYSAIKLFFFPDILQLQRLIIHMMSRVPLLSRSWPFWVEENPSRFWRSFSALHLCRGPSRVRRGSPVVDTLSIADLQAAVTAEREFSEPVVVKAAVEAIRDSTALSEPLLKRA</sequence>
<evidence type="ECO:0000313" key="2">
    <source>
        <dbReference type="Proteomes" id="UP000284403"/>
    </source>
</evidence>